<reference evidence="1 2" key="1">
    <citation type="submission" date="2016-10" db="EMBL/GenBank/DDBJ databases">
        <authorList>
            <person name="de Groot N.N."/>
        </authorList>
    </citation>
    <scope>NUCLEOTIDE SEQUENCE [LARGE SCALE GENOMIC DNA]</scope>
    <source>
        <strain evidence="1 2">CGMCC 1.11030</strain>
    </source>
</reference>
<proteinExistence type="predicted"/>
<evidence type="ECO:0000313" key="2">
    <source>
        <dbReference type="Proteomes" id="UP000199377"/>
    </source>
</evidence>
<evidence type="ECO:0000313" key="1">
    <source>
        <dbReference type="EMBL" id="SFJ22535.1"/>
    </source>
</evidence>
<protein>
    <submittedName>
        <fullName evidence="1">Uncharacterized protein</fullName>
    </submittedName>
</protein>
<dbReference type="Proteomes" id="UP000199377">
    <property type="component" value="Unassembled WGS sequence"/>
</dbReference>
<gene>
    <name evidence="1" type="ORF">SAMN05216258_11830</name>
</gene>
<dbReference type="EMBL" id="FOQH01000018">
    <property type="protein sequence ID" value="SFJ22535.1"/>
    <property type="molecule type" value="Genomic_DNA"/>
</dbReference>
<accession>A0A1I3PM14</accession>
<organism evidence="1 2">
    <name type="scientific">Albimonas pacifica</name>
    <dbReference type="NCBI Taxonomy" id="1114924"/>
    <lineage>
        <taxon>Bacteria</taxon>
        <taxon>Pseudomonadati</taxon>
        <taxon>Pseudomonadota</taxon>
        <taxon>Alphaproteobacteria</taxon>
        <taxon>Rhodobacterales</taxon>
        <taxon>Paracoccaceae</taxon>
        <taxon>Albimonas</taxon>
    </lineage>
</organism>
<name>A0A1I3PM14_9RHOB</name>
<dbReference type="RefSeq" id="WP_092865930.1">
    <property type="nucleotide sequence ID" value="NZ_FOQH01000018.1"/>
</dbReference>
<sequence length="88" mass="9468">MSVVAFTPRENSPRMVRQAVAEASARFPEWTIEPVEADDGALSVAAESERGAFVAFHPAGSRWARVDLEGRADGVFPSLADAFAASFR</sequence>
<keyword evidence="2" id="KW-1185">Reference proteome</keyword>
<dbReference type="AlphaFoldDB" id="A0A1I3PM14"/>